<protein>
    <submittedName>
        <fullName evidence="1">Uncharacterized protein</fullName>
    </submittedName>
</protein>
<proteinExistence type="predicted"/>
<accession>A0A650CP75</accession>
<dbReference type="GeneID" id="42798605"/>
<dbReference type="AlphaFoldDB" id="A0A650CP75"/>
<sequence>MRRVMDIRYKENQLSTTLFRIIITKVIGANLNYIDEMELENFSEGDLKLTLEHLIASGATKIIILAKYNEKYISTIIETSKLDVPIYFVEEQELEDDKKFIILVERVQ</sequence>
<evidence type="ECO:0000313" key="2">
    <source>
        <dbReference type="Proteomes" id="UP000423396"/>
    </source>
</evidence>
<gene>
    <name evidence="1" type="ORF">D1868_06005</name>
</gene>
<dbReference type="Proteomes" id="UP000423396">
    <property type="component" value="Chromosome"/>
</dbReference>
<dbReference type="RefSeq" id="WP_156006510.1">
    <property type="nucleotide sequence ID" value="NZ_CP045483.1"/>
</dbReference>
<dbReference type="KEGG" id="sazo:D1868_06005"/>
<dbReference type="EMBL" id="CP045483">
    <property type="protein sequence ID" value="QGR19588.1"/>
    <property type="molecule type" value="Genomic_DNA"/>
</dbReference>
<name>A0A650CP75_9CREN</name>
<evidence type="ECO:0000313" key="1">
    <source>
        <dbReference type="EMBL" id="QGR19588.1"/>
    </source>
</evidence>
<organism evidence="1 2">
    <name type="scientific">Stygiolobus azoricus</name>
    <dbReference type="NCBI Taxonomy" id="41675"/>
    <lineage>
        <taxon>Archaea</taxon>
        <taxon>Thermoproteota</taxon>
        <taxon>Thermoprotei</taxon>
        <taxon>Sulfolobales</taxon>
        <taxon>Sulfolobaceae</taxon>
        <taxon>Stygiolobus</taxon>
    </lineage>
</organism>
<reference evidence="1 2" key="1">
    <citation type="submission" date="2019-10" db="EMBL/GenBank/DDBJ databases">
        <title>Genome Sequences from Six Type Strain Members of the Archaeal Family Sulfolobaceae: Acidianus ambivalens, Acidianus infernus, Metallosphaera prunae, Stygiolobus azoricus, Sulfolobus metallicus, and Sulfurisphaera ohwakuensis.</title>
        <authorList>
            <person name="Counts J.A."/>
            <person name="Kelly R.M."/>
        </authorList>
    </citation>
    <scope>NUCLEOTIDE SEQUENCE [LARGE SCALE GENOMIC DNA]</scope>
    <source>
        <strain evidence="1 2">FC6</strain>
    </source>
</reference>
<keyword evidence="2" id="KW-1185">Reference proteome</keyword>